<dbReference type="KEGG" id="pmrn:116956380"/>
<evidence type="ECO:0000313" key="4">
    <source>
        <dbReference type="RefSeq" id="XP_032833851.1"/>
    </source>
</evidence>
<feature type="compositionally biased region" description="Polar residues" evidence="1">
    <location>
        <begin position="29"/>
        <end position="39"/>
    </location>
</feature>
<keyword evidence="2" id="KW-0732">Signal</keyword>
<feature type="region of interest" description="Disordered" evidence="1">
    <location>
        <begin position="20"/>
        <end position="42"/>
    </location>
</feature>
<dbReference type="RefSeq" id="XP_032833851.1">
    <property type="nucleotide sequence ID" value="XM_032977960.1"/>
</dbReference>
<feature type="region of interest" description="Disordered" evidence="1">
    <location>
        <begin position="295"/>
        <end position="315"/>
    </location>
</feature>
<reference evidence="4" key="1">
    <citation type="submission" date="2025-08" db="UniProtKB">
        <authorList>
            <consortium name="RefSeq"/>
        </authorList>
    </citation>
    <scope>IDENTIFICATION</scope>
    <source>
        <tissue evidence="4">Sperm</tissue>
    </source>
</reference>
<sequence length="377" mass="38826">MYLSPLFCVLFPLLLHAAPEPSTRDDTARSQTMSPQQQWKEPDVPGSFHNGADSVGLVVSATPQRLRKVDKGGTAPTEGGAAVTEGGAALTEGGIAVTEGGDALTEGGDAVTESGDAVTEGGTVLTEGGIAAMEGGIAAMEGGAALTEGGAALTEGGDASEGDIAAMEGGTAVKEGGIAVTEGGATATEGGGMATEGDYEGDDVFVEAPDEDYAVLFPRDDGDDDEAVERIFEAAVDDGNDVFTLPNLLDDLVRAEMSELMPSDEDYDEDGAPDDIDSMVDNSIVHRRRGSLYPDYQDLGATSSSTGEGRDPDYAAPMGVLINEARREMEERRGLRDELGGGLVDGPPEEVGLERGDLQRLVSSLSVVNGDAEAQPH</sequence>
<gene>
    <name evidence="4" type="primary">LOC116956380</name>
</gene>
<keyword evidence="3" id="KW-1185">Reference proteome</keyword>
<evidence type="ECO:0000256" key="1">
    <source>
        <dbReference type="SAM" id="MobiDB-lite"/>
    </source>
</evidence>
<dbReference type="AlphaFoldDB" id="A0AAJ7UEM9"/>
<dbReference type="Proteomes" id="UP001318040">
    <property type="component" value="Chromosome 65"/>
</dbReference>
<proteinExistence type="predicted"/>
<protein>
    <submittedName>
        <fullName evidence="4">Uncharacterized protein LOC116956380 isoform X1</fullName>
    </submittedName>
</protein>
<feature type="chain" id="PRO_5042501310" evidence="2">
    <location>
        <begin position="18"/>
        <end position="377"/>
    </location>
</feature>
<evidence type="ECO:0000256" key="2">
    <source>
        <dbReference type="SAM" id="SignalP"/>
    </source>
</evidence>
<name>A0AAJ7UEM9_PETMA</name>
<evidence type="ECO:0000313" key="3">
    <source>
        <dbReference type="Proteomes" id="UP001318040"/>
    </source>
</evidence>
<feature type="signal peptide" evidence="2">
    <location>
        <begin position="1"/>
        <end position="17"/>
    </location>
</feature>
<feature type="region of interest" description="Disordered" evidence="1">
    <location>
        <begin position="329"/>
        <end position="352"/>
    </location>
</feature>
<feature type="compositionally biased region" description="Basic and acidic residues" evidence="1">
    <location>
        <begin position="329"/>
        <end position="339"/>
    </location>
</feature>
<organism evidence="3 4">
    <name type="scientific">Petromyzon marinus</name>
    <name type="common">Sea lamprey</name>
    <dbReference type="NCBI Taxonomy" id="7757"/>
    <lineage>
        <taxon>Eukaryota</taxon>
        <taxon>Metazoa</taxon>
        <taxon>Chordata</taxon>
        <taxon>Craniata</taxon>
        <taxon>Vertebrata</taxon>
        <taxon>Cyclostomata</taxon>
        <taxon>Hyperoartia</taxon>
        <taxon>Petromyzontiformes</taxon>
        <taxon>Petromyzontidae</taxon>
        <taxon>Petromyzon</taxon>
    </lineage>
</organism>
<accession>A0AAJ7UEM9</accession>